<keyword evidence="3" id="KW-1185">Reference proteome</keyword>
<sequence>MAPTAEPTDNQREAQSGHGEPCRKIERRRGICRLHHLKRKAMKRDTIIIEDKAVSVTGNDVWMTAT</sequence>
<comment type="caution">
    <text evidence="2">The sequence shown here is derived from an EMBL/GenBank/DDBJ whole genome shotgun (WGS) entry which is preliminary data.</text>
</comment>
<feature type="non-terminal residue" evidence="2">
    <location>
        <position position="66"/>
    </location>
</feature>
<evidence type="ECO:0000313" key="2">
    <source>
        <dbReference type="EMBL" id="ERJ70827.1"/>
    </source>
</evidence>
<gene>
    <name evidence="2" type="ORF">HMPREF0653_02803</name>
</gene>
<feature type="region of interest" description="Disordered" evidence="1">
    <location>
        <begin position="1"/>
        <end position="27"/>
    </location>
</feature>
<name>A0ABP2Y5H8_9BACT</name>
<protein>
    <submittedName>
        <fullName evidence="2">Uncharacterized protein</fullName>
    </submittedName>
</protein>
<dbReference type="Proteomes" id="UP000016660">
    <property type="component" value="Unassembled WGS sequence"/>
</dbReference>
<evidence type="ECO:0000313" key="3">
    <source>
        <dbReference type="Proteomes" id="UP000016660"/>
    </source>
</evidence>
<proteinExistence type="predicted"/>
<evidence type="ECO:0000256" key="1">
    <source>
        <dbReference type="SAM" id="MobiDB-lite"/>
    </source>
</evidence>
<organism evidence="2 3">
    <name type="scientific">Prevotella disiens JCM 6334 = ATCC 29426</name>
    <dbReference type="NCBI Taxonomy" id="1235811"/>
    <lineage>
        <taxon>Bacteria</taxon>
        <taxon>Pseudomonadati</taxon>
        <taxon>Bacteroidota</taxon>
        <taxon>Bacteroidia</taxon>
        <taxon>Bacteroidales</taxon>
        <taxon>Prevotellaceae</taxon>
        <taxon>Prevotella</taxon>
    </lineage>
</organism>
<reference evidence="2 3" key="1">
    <citation type="submission" date="2013-06" db="EMBL/GenBank/DDBJ databases">
        <authorList>
            <person name="Weinstock G."/>
            <person name="Sodergren E."/>
            <person name="Lobos E.A."/>
            <person name="Fulton L."/>
            <person name="Fulton R."/>
            <person name="Courtney L."/>
            <person name="Fronick C."/>
            <person name="O'Laughlin M."/>
            <person name="Godfrey J."/>
            <person name="Wilson R.M."/>
            <person name="Miner T."/>
            <person name="Farmer C."/>
            <person name="Delehaunty K."/>
            <person name="Cordes M."/>
            <person name="Minx P."/>
            <person name="Tomlinson C."/>
            <person name="Chen J."/>
            <person name="Wollam A."/>
            <person name="Pepin K.H."/>
            <person name="Bhonagiri V."/>
            <person name="Zhang X."/>
            <person name="Warren W."/>
            <person name="Mitreva M."/>
            <person name="Mardis E.R."/>
            <person name="Wilson R.K."/>
        </authorList>
    </citation>
    <scope>NUCLEOTIDE SEQUENCE [LARGE SCALE GENOMIC DNA]</scope>
    <source>
        <strain evidence="2 3">ATCC 29426</strain>
    </source>
</reference>
<dbReference type="EMBL" id="AWUY01000368">
    <property type="protein sequence ID" value="ERJ70827.1"/>
    <property type="molecule type" value="Genomic_DNA"/>
</dbReference>
<accession>A0ABP2Y5H8</accession>